<evidence type="ECO:0000256" key="5">
    <source>
        <dbReference type="ARBA" id="ARBA00022553"/>
    </source>
</evidence>
<keyword evidence="4" id="KW-0963">Cytoplasm</keyword>
<dbReference type="InterPro" id="IPR025934">
    <property type="entry name" value="NudC_N_dom"/>
</dbReference>
<name>A0ABV2ALZ7_9EUKA</name>
<dbReference type="PANTHER" id="PTHR12356">
    <property type="entry name" value="NUCLEAR MOVEMENT PROTEIN NUDC"/>
    <property type="match status" value="1"/>
</dbReference>
<evidence type="ECO:0000313" key="10">
    <source>
        <dbReference type="EMBL" id="MES1920652.1"/>
    </source>
</evidence>
<feature type="region of interest" description="Disordered" evidence="7">
    <location>
        <begin position="64"/>
        <end position="99"/>
    </location>
</feature>
<evidence type="ECO:0000259" key="8">
    <source>
        <dbReference type="Pfam" id="PF04969"/>
    </source>
</evidence>
<feature type="domain" description="CS" evidence="8">
    <location>
        <begin position="102"/>
        <end position="146"/>
    </location>
</feature>
<evidence type="ECO:0000256" key="1">
    <source>
        <dbReference type="ARBA" id="ARBA00004496"/>
    </source>
</evidence>
<dbReference type="InterPro" id="IPR007052">
    <property type="entry name" value="CS_dom"/>
</dbReference>
<comment type="similarity">
    <text evidence="2">Belongs to the nudC family.</text>
</comment>
<evidence type="ECO:0000256" key="6">
    <source>
        <dbReference type="ARBA" id="ARBA00030427"/>
    </source>
</evidence>
<evidence type="ECO:0000256" key="7">
    <source>
        <dbReference type="SAM" id="MobiDB-lite"/>
    </source>
</evidence>
<dbReference type="Pfam" id="PF14050">
    <property type="entry name" value="Nudc_N"/>
    <property type="match status" value="1"/>
</dbReference>
<dbReference type="Pfam" id="PF04969">
    <property type="entry name" value="CS"/>
    <property type="match status" value="1"/>
</dbReference>
<comment type="subcellular location">
    <subcellularLocation>
        <location evidence="1">Cytoplasm</location>
    </subcellularLocation>
</comment>
<keyword evidence="11" id="KW-1185">Reference proteome</keyword>
<protein>
    <recommendedName>
        <fullName evidence="3">Nuclear migration protein nudC</fullName>
    </recommendedName>
    <alternativeName>
        <fullName evidence="6">Nuclear distribution protein C homolog</fullName>
    </alternativeName>
</protein>
<dbReference type="Gene3D" id="2.60.40.790">
    <property type="match status" value="1"/>
</dbReference>
<dbReference type="EMBL" id="JBDODL010000787">
    <property type="protein sequence ID" value="MES1920652.1"/>
    <property type="molecule type" value="Genomic_DNA"/>
</dbReference>
<dbReference type="PANTHER" id="PTHR12356:SF3">
    <property type="entry name" value="NUCLEAR MIGRATION PROTEIN NUDC"/>
    <property type="match status" value="1"/>
</dbReference>
<feature type="non-terminal residue" evidence="10">
    <location>
        <position position="150"/>
    </location>
</feature>
<dbReference type="Proteomes" id="UP001439008">
    <property type="component" value="Unassembled WGS sequence"/>
</dbReference>
<proteinExistence type="inferred from homology"/>
<evidence type="ECO:0000256" key="4">
    <source>
        <dbReference type="ARBA" id="ARBA00022490"/>
    </source>
</evidence>
<dbReference type="InterPro" id="IPR008978">
    <property type="entry name" value="HSP20-like_chaperone"/>
</dbReference>
<feature type="compositionally biased region" description="Basic and acidic residues" evidence="7">
    <location>
        <begin position="74"/>
        <end position="89"/>
    </location>
</feature>
<comment type="caution">
    <text evidence="10">The sequence shown here is derived from an EMBL/GenBank/DDBJ whole genome shotgun (WGS) entry which is preliminary data.</text>
</comment>
<evidence type="ECO:0000313" key="11">
    <source>
        <dbReference type="Proteomes" id="UP001439008"/>
    </source>
</evidence>
<accession>A0ABV2ALZ7</accession>
<reference evidence="10 11" key="1">
    <citation type="journal article" date="2024" name="BMC Biol.">
        <title>Comparative genomics of Ascetosporea gives new insight into the evolutionary basis for animal parasitism in Rhizaria.</title>
        <authorList>
            <person name="Hiltunen Thoren M."/>
            <person name="Onut-Brannstrom I."/>
            <person name="Alfjorden A."/>
            <person name="Peckova H."/>
            <person name="Swords F."/>
            <person name="Hooper C."/>
            <person name="Holzer A.S."/>
            <person name="Bass D."/>
            <person name="Burki F."/>
        </authorList>
    </citation>
    <scope>NUCLEOTIDE SEQUENCE [LARGE SCALE GENOMIC DNA]</scope>
    <source>
        <strain evidence="10">20-A016</strain>
    </source>
</reference>
<dbReference type="SUPFAM" id="SSF49764">
    <property type="entry name" value="HSP20-like chaperones"/>
    <property type="match status" value="1"/>
</dbReference>
<dbReference type="InterPro" id="IPR037898">
    <property type="entry name" value="NudC_fam"/>
</dbReference>
<keyword evidence="5" id="KW-0597">Phosphoprotein</keyword>
<sequence length="150" mass="17261">MVSVENMSIDLLEQIYNDTKSNDKTTAFLEKVFGFLKNKTDFYDKKDNQKILLKLFDKTNDTKICNSKSRPKKPKTEKPKKIENNKEIGEVPPIGNGGKTDKYIWTQTLSETAVSLTFPKETRAKNLTVELQKSRLLVKLKNKEDFAIID</sequence>
<feature type="domain" description="NudC N-terminal" evidence="9">
    <location>
        <begin position="21"/>
        <end position="50"/>
    </location>
</feature>
<evidence type="ECO:0000256" key="2">
    <source>
        <dbReference type="ARBA" id="ARBA00010513"/>
    </source>
</evidence>
<gene>
    <name evidence="10" type="ORF">MHBO_002303</name>
</gene>
<evidence type="ECO:0000256" key="3">
    <source>
        <dbReference type="ARBA" id="ARBA00017641"/>
    </source>
</evidence>
<organism evidence="10 11">
    <name type="scientific">Bonamia ostreae</name>
    <dbReference type="NCBI Taxonomy" id="126728"/>
    <lineage>
        <taxon>Eukaryota</taxon>
        <taxon>Sar</taxon>
        <taxon>Rhizaria</taxon>
        <taxon>Endomyxa</taxon>
        <taxon>Ascetosporea</taxon>
        <taxon>Haplosporida</taxon>
        <taxon>Bonamia</taxon>
    </lineage>
</organism>
<evidence type="ECO:0000259" key="9">
    <source>
        <dbReference type="Pfam" id="PF14050"/>
    </source>
</evidence>